<gene>
    <name evidence="1" type="ORF">D2962_02385</name>
</gene>
<dbReference type="KEGG" id="bacg:D2962_02385"/>
<name>A0A3G2R9R4_9FIRM</name>
<organism evidence="1 2">
    <name type="scientific">Biomaibacter acetigenes</name>
    <dbReference type="NCBI Taxonomy" id="2316383"/>
    <lineage>
        <taxon>Bacteria</taxon>
        <taxon>Bacillati</taxon>
        <taxon>Bacillota</taxon>
        <taxon>Clostridia</taxon>
        <taxon>Thermosediminibacterales</taxon>
        <taxon>Tepidanaerobacteraceae</taxon>
        <taxon>Biomaibacter</taxon>
    </lineage>
</organism>
<protein>
    <submittedName>
        <fullName evidence="1">Uncharacterized protein</fullName>
    </submittedName>
</protein>
<keyword evidence="2" id="KW-1185">Reference proteome</keyword>
<accession>A0A3G2R9R4</accession>
<dbReference type="EMBL" id="CP033169">
    <property type="protein sequence ID" value="AYO32163.1"/>
    <property type="molecule type" value="Genomic_DNA"/>
</dbReference>
<proteinExistence type="predicted"/>
<dbReference type="Proteomes" id="UP000280960">
    <property type="component" value="Chromosome"/>
</dbReference>
<dbReference type="AlphaFoldDB" id="A0A3G2R9R4"/>
<reference evidence="1 2" key="1">
    <citation type="submission" date="2018-10" db="EMBL/GenBank/DDBJ databases">
        <authorList>
            <person name="Zhang X."/>
        </authorList>
    </citation>
    <scope>NUCLEOTIDE SEQUENCE [LARGE SCALE GENOMIC DNA]</scope>
    <source>
        <strain evidence="1 2">SK-G1</strain>
    </source>
</reference>
<evidence type="ECO:0000313" key="1">
    <source>
        <dbReference type="EMBL" id="AYO32163.1"/>
    </source>
</evidence>
<sequence>MEVPGMVKNKMWRELAVFFIFLVVGMGLSIPQALGLKIPNPTKAIEAIFKPLSDLLKLK</sequence>
<evidence type="ECO:0000313" key="2">
    <source>
        <dbReference type="Proteomes" id="UP000280960"/>
    </source>
</evidence>